<keyword evidence="2" id="KW-0229">DNA integration</keyword>
<dbReference type="GO" id="GO:0015074">
    <property type="term" value="P:DNA integration"/>
    <property type="evidence" value="ECO:0007669"/>
    <property type="project" value="UniProtKB-KW"/>
</dbReference>
<dbReference type="PROSITE" id="PS51898">
    <property type="entry name" value="TYR_RECOMBINASE"/>
    <property type="match status" value="1"/>
</dbReference>
<evidence type="ECO:0000313" key="7">
    <source>
        <dbReference type="Proteomes" id="UP000182060"/>
    </source>
</evidence>
<dbReference type="InterPro" id="IPR050808">
    <property type="entry name" value="Phage_Integrase"/>
</dbReference>
<dbReference type="InterPro" id="IPR013762">
    <property type="entry name" value="Integrase-like_cat_sf"/>
</dbReference>
<sequence>MKRDGLLPRMEARKWKSKTTYRYHPIDGKPINLGSDLQLAIRKVNDMTGREKDSGTIGKLWEQYQESNAWKILADTTKEEYKSCGKRILEVFSDMYASDIKPPMVYRYLTVERKDAPIRANREISLLSNLIDLAIRRGEAETNPCSQVRRNTEQPRTKAIDPAELHTFIDWLSNQEKMPQRKVIAMVAEFCAYAGSRKIECLDLSWTQIDEKQGVIRIKRAKQRGKKRGEVIDVIKISDALEGLIVRLKAIRKDGLYVFPTQRGSHYTASGFKGMWGKLVTQFKQSNDGRLPDIHANPQTTARIYDRLKEVKRRAI</sequence>
<evidence type="ECO:0000256" key="4">
    <source>
        <dbReference type="ARBA" id="ARBA00023172"/>
    </source>
</evidence>
<keyword evidence="4" id="KW-0233">DNA recombination</keyword>
<accession>A0AAC9NIQ5</accession>
<dbReference type="Proteomes" id="UP000182060">
    <property type="component" value="Chromosome"/>
</dbReference>
<evidence type="ECO:0000259" key="5">
    <source>
        <dbReference type="PROSITE" id="PS51898"/>
    </source>
</evidence>
<reference evidence="6" key="1">
    <citation type="journal article" date="2017" name="Appl. Environ. Microbiol.">
        <title>Microdiversification of a pelagic Polynucleobacter species is mainly driven by acquisition of genomic islands from a partially interspecific gene pool.</title>
        <authorList>
            <person name="Hoetzinger M."/>
            <person name="Hahn M.W."/>
            <person name="Jezberova J."/>
            <person name="Schmidt J."/>
            <person name="Koll U."/>
        </authorList>
    </citation>
    <scope>NUCLEOTIDE SEQUENCE</scope>
    <source>
        <strain evidence="6">MWH-RechtKol4</strain>
    </source>
</reference>
<evidence type="ECO:0000256" key="3">
    <source>
        <dbReference type="ARBA" id="ARBA00023125"/>
    </source>
</evidence>
<dbReference type="PANTHER" id="PTHR30629">
    <property type="entry name" value="PROPHAGE INTEGRASE"/>
    <property type="match status" value="1"/>
</dbReference>
<evidence type="ECO:0000256" key="1">
    <source>
        <dbReference type="ARBA" id="ARBA00008857"/>
    </source>
</evidence>
<dbReference type="Gene3D" id="1.10.150.130">
    <property type="match status" value="1"/>
</dbReference>
<dbReference type="GO" id="GO:0003677">
    <property type="term" value="F:DNA binding"/>
    <property type="evidence" value="ECO:0007669"/>
    <property type="project" value="UniProtKB-KW"/>
</dbReference>
<dbReference type="Gene3D" id="1.10.443.10">
    <property type="entry name" value="Intergrase catalytic core"/>
    <property type="match status" value="1"/>
</dbReference>
<proteinExistence type="inferred from homology"/>
<comment type="similarity">
    <text evidence="1">Belongs to the 'phage' integrase family.</text>
</comment>
<name>A0AAC9NIQ5_9BURK</name>
<dbReference type="SUPFAM" id="SSF56349">
    <property type="entry name" value="DNA breaking-rejoining enzymes"/>
    <property type="match status" value="1"/>
</dbReference>
<dbReference type="InterPro" id="IPR002104">
    <property type="entry name" value="Integrase_catalytic"/>
</dbReference>
<dbReference type="GO" id="GO:0006310">
    <property type="term" value="P:DNA recombination"/>
    <property type="evidence" value="ECO:0007669"/>
    <property type="project" value="UniProtKB-KW"/>
</dbReference>
<evidence type="ECO:0000313" key="6">
    <source>
        <dbReference type="EMBL" id="APC01302.1"/>
    </source>
</evidence>
<dbReference type="RefSeq" id="WP_071539308.1">
    <property type="nucleotide sequence ID" value="NZ_CP015016.1"/>
</dbReference>
<keyword evidence="3" id="KW-0238">DNA-binding</keyword>
<dbReference type="PANTHER" id="PTHR30629:SF2">
    <property type="entry name" value="PROPHAGE INTEGRASE INTS-RELATED"/>
    <property type="match status" value="1"/>
</dbReference>
<gene>
    <name evidence="6" type="ORF">AOC25_06610</name>
</gene>
<dbReference type="AlphaFoldDB" id="A0AAC9NIQ5"/>
<dbReference type="Pfam" id="PF00589">
    <property type="entry name" value="Phage_integrase"/>
    <property type="match status" value="1"/>
</dbReference>
<protein>
    <recommendedName>
        <fullName evidence="5">Tyr recombinase domain-containing protein</fullName>
    </recommendedName>
</protein>
<evidence type="ECO:0000256" key="2">
    <source>
        <dbReference type="ARBA" id="ARBA00022908"/>
    </source>
</evidence>
<feature type="domain" description="Tyr recombinase" evidence="5">
    <location>
        <begin position="155"/>
        <end position="316"/>
    </location>
</feature>
<dbReference type="InterPro" id="IPR010998">
    <property type="entry name" value="Integrase_recombinase_N"/>
</dbReference>
<organism evidence="6 7">
    <name type="scientific">Polynucleobacter asymbioticus</name>
    <dbReference type="NCBI Taxonomy" id="576611"/>
    <lineage>
        <taxon>Bacteria</taxon>
        <taxon>Pseudomonadati</taxon>
        <taxon>Pseudomonadota</taxon>
        <taxon>Betaproteobacteria</taxon>
        <taxon>Burkholderiales</taxon>
        <taxon>Burkholderiaceae</taxon>
        <taxon>Polynucleobacter</taxon>
    </lineage>
</organism>
<dbReference type="InterPro" id="IPR011010">
    <property type="entry name" value="DNA_brk_join_enz"/>
</dbReference>
<dbReference type="EMBL" id="CP015017">
    <property type="protein sequence ID" value="APC01302.1"/>
    <property type="molecule type" value="Genomic_DNA"/>
</dbReference>